<dbReference type="SUPFAM" id="SSF64356">
    <property type="entry name" value="SNARE-like"/>
    <property type="match status" value="1"/>
</dbReference>
<evidence type="ECO:0000256" key="5">
    <source>
        <dbReference type="ARBA" id="ARBA00023136"/>
    </source>
</evidence>
<feature type="domain" description="AP complex mu/sigma subunit" evidence="8">
    <location>
        <begin position="108"/>
        <end position="193"/>
    </location>
</feature>
<evidence type="ECO:0000313" key="9">
    <source>
        <dbReference type="EMBL" id="BAM79176.1"/>
    </source>
</evidence>
<dbReference type="InterPro" id="IPR022775">
    <property type="entry name" value="AP_mu_sigma_su"/>
</dbReference>
<protein>
    <recommendedName>
        <fullName evidence="6">AP complex subunit sigma</fullName>
    </recommendedName>
</protein>
<dbReference type="EMBL" id="AP006486">
    <property type="protein sequence ID" value="BAM79176.1"/>
    <property type="molecule type" value="Genomic_DNA"/>
</dbReference>
<reference evidence="9 10" key="1">
    <citation type="journal article" date="2004" name="Nature">
        <title>Genome sequence of the ultrasmall unicellular red alga Cyanidioschyzon merolae 10D.</title>
        <authorList>
            <person name="Matsuzaki M."/>
            <person name="Misumi O."/>
            <person name="Shin-i T."/>
            <person name="Maruyama S."/>
            <person name="Takahara M."/>
            <person name="Miyagishima S."/>
            <person name="Mori T."/>
            <person name="Nishida K."/>
            <person name="Yagisawa F."/>
            <person name="Nishida K."/>
            <person name="Yoshida Y."/>
            <person name="Nishimura Y."/>
            <person name="Nakao S."/>
            <person name="Kobayashi T."/>
            <person name="Momoyama Y."/>
            <person name="Higashiyama T."/>
            <person name="Minoda A."/>
            <person name="Sano M."/>
            <person name="Nomoto H."/>
            <person name="Oishi K."/>
            <person name="Hayashi H."/>
            <person name="Ohta F."/>
            <person name="Nishizaka S."/>
            <person name="Haga S."/>
            <person name="Miura S."/>
            <person name="Morishita T."/>
            <person name="Kabeya Y."/>
            <person name="Terasawa K."/>
            <person name="Suzuki Y."/>
            <person name="Ishii Y."/>
            <person name="Asakawa S."/>
            <person name="Takano H."/>
            <person name="Ohta N."/>
            <person name="Kuroiwa H."/>
            <person name="Tanaka K."/>
            <person name="Shimizu N."/>
            <person name="Sugano S."/>
            <person name="Sato N."/>
            <person name="Nozaki H."/>
            <person name="Ogasawara N."/>
            <person name="Kohara Y."/>
            <person name="Kuroiwa T."/>
        </authorList>
    </citation>
    <scope>NUCLEOTIDE SEQUENCE [LARGE SCALE GENOMIC DNA]</scope>
    <source>
        <strain evidence="9 10">10D</strain>
    </source>
</reference>
<comment type="subcellular location">
    <subcellularLocation>
        <location evidence="1">Endomembrane system</location>
    </subcellularLocation>
</comment>
<feature type="domain" description="AP complex mu/sigma subunit" evidence="8">
    <location>
        <begin position="1"/>
        <end position="58"/>
    </location>
</feature>
<dbReference type="InterPro" id="IPR016635">
    <property type="entry name" value="AP_complex_ssu"/>
</dbReference>
<dbReference type="InterPro" id="IPR011012">
    <property type="entry name" value="Longin-like_dom_sf"/>
</dbReference>
<evidence type="ECO:0000256" key="1">
    <source>
        <dbReference type="ARBA" id="ARBA00004308"/>
    </source>
</evidence>
<keyword evidence="4 6" id="KW-0653">Protein transport</keyword>
<feature type="region of interest" description="Disordered" evidence="7">
    <location>
        <begin position="78"/>
        <end position="102"/>
    </location>
</feature>
<reference evidence="9 10" key="2">
    <citation type="journal article" date="2007" name="BMC Biol.">
        <title>A 100%-complete sequence reveals unusually simple genomic features in the hot-spring red alga Cyanidioschyzon merolae.</title>
        <authorList>
            <person name="Nozaki H."/>
            <person name="Takano H."/>
            <person name="Misumi O."/>
            <person name="Terasawa K."/>
            <person name="Matsuzaki M."/>
            <person name="Maruyama S."/>
            <person name="Nishida K."/>
            <person name="Yagisawa F."/>
            <person name="Yoshida Y."/>
            <person name="Fujiwara T."/>
            <person name="Takio S."/>
            <person name="Tamura K."/>
            <person name="Chung S.J."/>
            <person name="Nakamura S."/>
            <person name="Kuroiwa H."/>
            <person name="Tanaka K."/>
            <person name="Sato N."/>
            <person name="Kuroiwa T."/>
        </authorList>
    </citation>
    <scope>NUCLEOTIDE SEQUENCE [LARGE SCALE GENOMIC DNA]</scope>
    <source>
        <strain evidence="9 10">10D</strain>
    </source>
</reference>
<evidence type="ECO:0000256" key="2">
    <source>
        <dbReference type="ARBA" id="ARBA00006972"/>
    </source>
</evidence>
<evidence type="ECO:0000256" key="4">
    <source>
        <dbReference type="ARBA" id="ARBA00022927"/>
    </source>
</evidence>
<evidence type="ECO:0000256" key="3">
    <source>
        <dbReference type="ARBA" id="ARBA00022448"/>
    </source>
</evidence>
<dbReference type="AlphaFoldDB" id="M1UP27"/>
<dbReference type="GeneID" id="16992653"/>
<dbReference type="STRING" id="280699.M1UP27"/>
<feature type="compositionally biased region" description="Basic and acidic residues" evidence="7">
    <location>
        <begin position="91"/>
        <end position="102"/>
    </location>
</feature>
<comment type="similarity">
    <text evidence="2 6">Belongs to the adaptor complexes small subunit family.</text>
</comment>
<dbReference type="OMA" id="DLIFNWQ"/>
<keyword evidence="5 6" id="KW-0472">Membrane</keyword>
<gene>
    <name evidence="9" type="ORF">CYME_CMD102C</name>
</gene>
<dbReference type="OrthoDB" id="10261046at2759"/>
<dbReference type="Gramene" id="CMD102CT">
    <property type="protein sequence ID" value="CMD102CT"/>
    <property type="gene ID" value="CMD102C"/>
</dbReference>
<evidence type="ECO:0000313" key="10">
    <source>
        <dbReference type="Proteomes" id="UP000007014"/>
    </source>
</evidence>
<keyword evidence="10" id="KW-1185">Reference proteome</keyword>
<dbReference type="RefSeq" id="XP_005535462.1">
    <property type="nucleotide sequence ID" value="XM_005535405.1"/>
</dbReference>
<proteinExistence type="inferred from homology"/>
<dbReference type="Gene3D" id="3.30.450.60">
    <property type="match status" value="1"/>
</dbReference>
<dbReference type="HOGENOM" id="CLU_061221_2_1_1"/>
<evidence type="ECO:0000259" key="8">
    <source>
        <dbReference type="Pfam" id="PF01217"/>
    </source>
</evidence>
<dbReference type="PANTHER" id="PTHR11753">
    <property type="entry name" value="ADAPTOR COMPLEXES SMALL SUBUNIT FAMILY"/>
    <property type="match status" value="1"/>
</dbReference>
<name>M1UP27_CYAM1</name>
<sequence>MILGVLVFNSHGKSRLVRWYDTRLQNLPLSQKRFIVWKCYRAASTRNAGSSNFLFSTDSEISEILAFPLKSVEPAGLGRTSGGNSDAASVGHDRPRRDASDRPETRLYGRDLRVVFRHYATLFFVFIVDENENELGILDLIQVFVETLDRYFGNVCELDIVFHHEKVNYVLDELISGGLVLETNQADILSALHGISEAITAENTGQGLTSLARKMRR</sequence>
<dbReference type="KEGG" id="cme:CYME_CMD102C"/>
<dbReference type="eggNOG" id="KOG0936">
    <property type="taxonomic scope" value="Eukaryota"/>
</dbReference>
<keyword evidence="3 6" id="KW-0813">Transport</keyword>
<dbReference type="GO" id="GO:0006886">
    <property type="term" value="P:intracellular protein transport"/>
    <property type="evidence" value="ECO:0007669"/>
    <property type="project" value="UniProtKB-UniRule"/>
</dbReference>
<dbReference type="Pfam" id="PF01217">
    <property type="entry name" value="Clat_adaptor_s"/>
    <property type="match status" value="2"/>
</dbReference>
<dbReference type="Proteomes" id="UP000007014">
    <property type="component" value="Chromosome 4"/>
</dbReference>
<accession>M1UP27</accession>
<dbReference type="GO" id="GO:0012505">
    <property type="term" value="C:endomembrane system"/>
    <property type="evidence" value="ECO:0007669"/>
    <property type="project" value="UniProtKB-SubCell"/>
</dbReference>
<organism evidence="9 10">
    <name type="scientific">Cyanidioschyzon merolae (strain NIES-3377 / 10D)</name>
    <name type="common">Unicellular red alga</name>
    <dbReference type="NCBI Taxonomy" id="280699"/>
    <lineage>
        <taxon>Eukaryota</taxon>
        <taxon>Rhodophyta</taxon>
        <taxon>Bangiophyceae</taxon>
        <taxon>Cyanidiales</taxon>
        <taxon>Cyanidiaceae</taxon>
        <taxon>Cyanidioschyzon</taxon>
    </lineage>
</organism>
<evidence type="ECO:0000256" key="7">
    <source>
        <dbReference type="SAM" id="MobiDB-lite"/>
    </source>
</evidence>
<dbReference type="PIRSF" id="PIRSF015588">
    <property type="entry name" value="AP_complex_sigma"/>
    <property type="match status" value="1"/>
</dbReference>
<evidence type="ECO:0000256" key="6">
    <source>
        <dbReference type="PIRNR" id="PIRNR015588"/>
    </source>
</evidence>